<feature type="compositionally biased region" description="Polar residues" evidence="1">
    <location>
        <begin position="10"/>
        <end position="24"/>
    </location>
</feature>
<dbReference type="Proteomes" id="UP001190700">
    <property type="component" value="Unassembled WGS sequence"/>
</dbReference>
<evidence type="ECO:0000313" key="3">
    <source>
        <dbReference type="Proteomes" id="UP001190700"/>
    </source>
</evidence>
<gene>
    <name evidence="2" type="ORF">CYMTET_44960</name>
</gene>
<keyword evidence="3" id="KW-1185">Reference proteome</keyword>
<feature type="region of interest" description="Disordered" evidence="1">
    <location>
        <begin position="97"/>
        <end position="127"/>
    </location>
</feature>
<comment type="caution">
    <text evidence="2">The sequence shown here is derived from an EMBL/GenBank/DDBJ whole genome shotgun (WGS) entry which is preliminary data.</text>
</comment>
<organism evidence="2 3">
    <name type="scientific">Cymbomonas tetramitiformis</name>
    <dbReference type="NCBI Taxonomy" id="36881"/>
    <lineage>
        <taxon>Eukaryota</taxon>
        <taxon>Viridiplantae</taxon>
        <taxon>Chlorophyta</taxon>
        <taxon>Pyramimonadophyceae</taxon>
        <taxon>Pyramimonadales</taxon>
        <taxon>Pyramimonadaceae</taxon>
        <taxon>Cymbomonas</taxon>
    </lineage>
</organism>
<sequence>MPDSAPCEEPSSSDTFNSNAGSSANPPPATPQTEVLEPEPAPAAATEEAEQPPPKFPEIGHKFAARDKDSVEHVVEICLAKGKHGNHIRATIEHGKPYQGDHWRDAATSRGPPGHTRWVHQLRREHN</sequence>
<reference evidence="2 3" key="1">
    <citation type="journal article" date="2015" name="Genome Biol. Evol.">
        <title>Comparative Genomics of a Bacterivorous Green Alga Reveals Evolutionary Causalities and Consequences of Phago-Mixotrophic Mode of Nutrition.</title>
        <authorList>
            <person name="Burns J.A."/>
            <person name="Paasch A."/>
            <person name="Narechania A."/>
            <person name="Kim E."/>
        </authorList>
    </citation>
    <scope>NUCLEOTIDE SEQUENCE [LARGE SCALE GENOMIC DNA]</scope>
    <source>
        <strain evidence="2 3">PLY_AMNH</strain>
    </source>
</reference>
<name>A0AAE0F062_9CHLO</name>
<dbReference type="EMBL" id="LGRX02030609">
    <property type="protein sequence ID" value="KAK3245470.1"/>
    <property type="molecule type" value="Genomic_DNA"/>
</dbReference>
<dbReference type="AlphaFoldDB" id="A0AAE0F062"/>
<evidence type="ECO:0000313" key="2">
    <source>
        <dbReference type="EMBL" id="KAK3245470.1"/>
    </source>
</evidence>
<protein>
    <submittedName>
        <fullName evidence="2">Uncharacterized protein</fullName>
    </submittedName>
</protein>
<proteinExistence type="predicted"/>
<accession>A0AAE0F062</accession>
<feature type="compositionally biased region" description="Basic and acidic residues" evidence="1">
    <location>
        <begin position="97"/>
        <end position="107"/>
    </location>
</feature>
<feature type="region of interest" description="Disordered" evidence="1">
    <location>
        <begin position="1"/>
        <end position="60"/>
    </location>
</feature>
<evidence type="ECO:0000256" key="1">
    <source>
        <dbReference type="SAM" id="MobiDB-lite"/>
    </source>
</evidence>